<dbReference type="Proteomes" id="UP000827986">
    <property type="component" value="Unassembled WGS sequence"/>
</dbReference>
<dbReference type="AlphaFoldDB" id="A0A9D3X6R4"/>
<proteinExistence type="predicted"/>
<name>A0A9D3X6R4_9SAUR</name>
<sequence length="119" mass="13229">MPPMLNIAPSWRSCFQGPVGSCRGREERPSRNTHKVTRCRVECLQDWAHRSQSYKHSPIAFSGSSVSVSNKPAEDNGRVSDLTRSLCATPTYGRHLPPHLSLMEGTSFTMDPLFPCLLA</sequence>
<evidence type="ECO:0000313" key="2">
    <source>
        <dbReference type="EMBL" id="KAH1173951.1"/>
    </source>
</evidence>
<accession>A0A9D3X6R4</accession>
<keyword evidence="3" id="KW-1185">Reference proteome</keyword>
<protein>
    <submittedName>
        <fullName evidence="2">Uncharacterized protein</fullName>
    </submittedName>
</protein>
<dbReference type="EMBL" id="JAHDVG010000482">
    <property type="protein sequence ID" value="KAH1173951.1"/>
    <property type="molecule type" value="Genomic_DNA"/>
</dbReference>
<evidence type="ECO:0000256" key="1">
    <source>
        <dbReference type="SAM" id="MobiDB-lite"/>
    </source>
</evidence>
<organism evidence="2 3">
    <name type="scientific">Mauremys mutica</name>
    <name type="common">yellowpond turtle</name>
    <dbReference type="NCBI Taxonomy" id="74926"/>
    <lineage>
        <taxon>Eukaryota</taxon>
        <taxon>Metazoa</taxon>
        <taxon>Chordata</taxon>
        <taxon>Craniata</taxon>
        <taxon>Vertebrata</taxon>
        <taxon>Euteleostomi</taxon>
        <taxon>Archelosauria</taxon>
        <taxon>Testudinata</taxon>
        <taxon>Testudines</taxon>
        <taxon>Cryptodira</taxon>
        <taxon>Durocryptodira</taxon>
        <taxon>Testudinoidea</taxon>
        <taxon>Geoemydidae</taxon>
        <taxon>Geoemydinae</taxon>
        <taxon>Mauremys</taxon>
    </lineage>
</organism>
<gene>
    <name evidence="2" type="ORF">KIL84_017790</name>
</gene>
<evidence type="ECO:0000313" key="3">
    <source>
        <dbReference type="Proteomes" id="UP000827986"/>
    </source>
</evidence>
<comment type="caution">
    <text evidence="2">The sequence shown here is derived from an EMBL/GenBank/DDBJ whole genome shotgun (WGS) entry which is preliminary data.</text>
</comment>
<reference evidence="2" key="1">
    <citation type="submission" date="2021-09" db="EMBL/GenBank/DDBJ databases">
        <title>The genome of Mauremys mutica provides insights into the evolution of semi-aquatic lifestyle.</title>
        <authorList>
            <person name="Gong S."/>
            <person name="Gao Y."/>
        </authorList>
    </citation>
    <scope>NUCLEOTIDE SEQUENCE</scope>
    <source>
        <strain evidence="2">MM-2020</strain>
        <tissue evidence="2">Muscle</tissue>
    </source>
</reference>
<feature type="region of interest" description="Disordered" evidence="1">
    <location>
        <begin position="59"/>
        <end position="80"/>
    </location>
</feature>